<dbReference type="PANTHER" id="PTHR21039:SF0">
    <property type="entry name" value="HISTIDINOL-PHOSPHATASE"/>
    <property type="match status" value="1"/>
</dbReference>
<comment type="catalytic activity">
    <reaction evidence="7 8">
        <text>L-histidinol phosphate + H2O = L-histidinol + phosphate</text>
        <dbReference type="Rhea" id="RHEA:14465"/>
        <dbReference type="ChEBI" id="CHEBI:15377"/>
        <dbReference type="ChEBI" id="CHEBI:43474"/>
        <dbReference type="ChEBI" id="CHEBI:57699"/>
        <dbReference type="ChEBI" id="CHEBI:57980"/>
        <dbReference type="EC" id="3.1.3.15"/>
    </reaction>
</comment>
<comment type="pathway">
    <text evidence="1 8">Amino-acid biosynthesis; L-histidine biosynthesis; L-histidine from 5-phospho-alpha-D-ribose 1-diphosphate: step 8/9.</text>
</comment>
<evidence type="ECO:0000256" key="6">
    <source>
        <dbReference type="ARBA" id="ARBA00023102"/>
    </source>
</evidence>
<dbReference type="AlphaFoldDB" id="A0A7L7KUY0"/>
<protein>
    <recommendedName>
        <fullName evidence="3 8">Histidinol-phosphatase</fullName>
        <shortName evidence="8">HolPase</shortName>
        <ecNumber evidence="3 8">3.1.3.15</ecNumber>
    </recommendedName>
</protein>
<accession>A0A7L7KUY0</accession>
<keyword evidence="6 8" id="KW-0368">Histidine biosynthesis</keyword>
<dbReference type="Gene3D" id="3.20.20.140">
    <property type="entry name" value="Metal-dependent hydrolases"/>
    <property type="match status" value="1"/>
</dbReference>
<dbReference type="Pfam" id="PF02811">
    <property type="entry name" value="PHP"/>
    <property type="match status" value="1"/>
</dbReference>
<dbReference type="PANTHER" id="PTHR21039">
    <property type="entry name" value="HISTIDINOL PHOSPHATASE-RELATED"/>
    <property type="match status" value="1"/>
</dbReference>
<dbReference type="InterPro" id="IPR010140">
    <property type="entry name" value="Histidinol_P_phosphatase_HisJ"/>
</dbReference>
<evidence type="ECO:0000313" key="10">
    <source>
        <dbReference type="EMBL" id="QMS85804.1"/>
    </source>
</evidence>
<evidence type="ECO:0000256" key="2">
    <source>
        <dbReference type="ARBA" id="ARBA00009152"/>
    </source>
</evidence>
<evidence type="ECO:0000256" key="7">
    <source>
        <dbReference type="ARBA" id="ARBA00049158"/>
    </source>
</evidence>
<evidence type="ECO:0000313" key="11">
    <source>
        <dbReference type="Proteomes" id="UP000514720"/>
    </source>
</evidence>
<dbReference type="SUPFAM" id="SSF89550">
    <property type="entry name" value="PHP domain-like"/>
    <property type="match status" value="1"/>
</dbReference>
<dbReference type="InterPro" id="IPR004013">
    <property type="entry name" value="PHP_dom"/>
</dbReference>
<organism evidence="10 11">
    <name type="scientific">Candidatus Xianfuyuplasma coldseepsis</name>
    <dbReference type="NCBI Taxonomy" id="2782163"/>
    <lineage>
        <taxon>Bacteria</taxon>
        <taxon>Bacillati</taxon>
        <taxon>Mycoplasmatota</taxon>
        <taxon>Mollicutes</taxon>
        <taxon>Candidatus Izemoplasmatales</taxon>
        <taxon>Candidatus Izemoplasmataceae</taxon>
        <taxon>Candidatus Xianfuyuplasma</taxon>
    </lineage>
</organism>
<evidence type="ECO:0000259" key="9">
    <source>
        <dbReference type="Pfam" id="PF02811"/>
    </source>
</evidence>
<dbReference type="GO" id="GO:0000105">
    <property type="term" value="P:L-histidine biosynthetic process"/>
    <property type="evidence" value="ECO:0007669"/>
    <property type="project" value="UniProtKB-UniRule"/>
</dbReference>
<proteinExistence type="inferred from homology"/>
<reference evidence="10 11" key="1">
    <citation type="submission" date="2020-02" db="EMBL/GenBank/DDBJ databases">
        <authorList>
            <person name="Zheng R.K."/>
            <person name="Sun C.M."/>
        </authorList>
    </citation>
    <scope>NUCLEOTIDE SEQUENCE [LARGE SCALE GENOMIC DNA]</scope>
    <source>
        <strain evidence="11">zrk13</strain>
    </source>
</reference>
<evidence type="ECO:0000256" key="1">
    <source>
        <dbReference type="ARBA" id="ARBA00004970"/>
    </source>
</evidence>
<gene>
    <name evidence="10" type="ORF">G4Z02_08615</name>
</gene>
<dbReference type="GO" id="GO:0004401">
    <property type="term" value="F:histidinol-phosphatase activity"/>
    <property type="evidence" value="ECO:0007669"/>
    <property type="project" value="UniProtKB-UniRule"/>
</dbReference>
<dbReference type="EMBL" id="CP048914">
    <property type="protein sequence ID" value="QMS85804.1"/>
    <property type="molecule type" value="Genomic_DNA"/>
</dbReference>
<feature type="domain" description="PHP" evidence="9">
    <location>
        <begin position="5"/>
        <end position="187"/>
    </location>
</feature>
<name>A0A7L7KUY0_9MOLU</name>
<dbReference type="GO" id="GO:0005737">
    <property type="term" value="C:cytoplasm"/>
    <property type="evidence" value="ECO:0007669"/>
    <property type="project" value="TreeGrafter"/>
</dbReference>
<dbReference type="UniPathway" id="UPA00031">
    <property type="reaction ID" value="UER00013"/>
</dbReference>
<evidence type="ECO:0000256" key="8">
    <source>
        <dbReference type="RuleBase" id="RU366003"/>
    </source>
</evidence>
<comment type="similarity">
    <text evidence="2 8">Belongs to the PHP hydrolase family. HisK subfamily.</text>
</comment>
<dbReference type="InterPro" id="IPR016195">
    <property type="entry name" value="Pol/histidinol_Pase-like"/>
</dbReference>
<evidence type="ECO:0000256" key="3">
    <source>
        <dbReference type="ARBA" id="ARBA00013085"/>
    </source>
</evidence>
<dbReference type="RefSeq" id="WP_258877613.1">
    <property type="nucleotide sequence ID" value="NZ_CP048914.1"/>
</dbReference>
<evidence type="ECO:0000256" key="4">
    <source>
        <dbReference type="ARBA" id="ARBA00022605"/>
    </source>
</evidence>
<keyword evidence="5 8" id="KW-0378">Hydrolase</keyword>
<dbReference type="EC" id="3.1.3.15" evidence="3 8"/>
<evidence type="ECO:0000256" key="5">
    <source>
        <dbReference type="ARBA" id="ARBA00022801"/>
    </source>
</evidence>
<keyword evidence="11" id="KW-1185">Reference proteome</keyword>
<sequence length="260" mass="30812">MKTNFHTHHELCRHAGGNAEDYIKEAVKHGFTEIGFSDHAPNDTYDFGYRMRDEDFLQYVNDINTTKRRYSDILTTYIGLEIEHLYDNGEYHNQFKDHLDYFILGQHFIFVDKDPKKRISSFGLTSKEEIIEYGNILCDAMKTKRYKIVAHPELYLYGYLDFDATAEQVARQICECANRTNTILEYNGNGYRRDKIQTNEGMIHPYPRQSFWNIAEEYNVRSILSSDCHSPKQLYDDTMKEVEEIYSKLSTRKVTYFEQF</sequence>
<dbReference type="Proteomes" id="UP000514720">
    <property type="component" value="Chromosome"/>
</dbReference>
<keyword evidence="4 8" id="KW-0028">Amino-acid biosynthesis</keyword>
<dbReference type="KEGG" id="xcl:G4Z02_08615"/>